<keyword evidence="2" id="KW-0328">Glycosyltransferase</keyword>
<comment type="caution">
    <text evidence="7">The sequence shown here is derived from an EMBL/GenBank/DDBJ whole genome shotgun (WGS) entry which is preliminary data.</text>
</comment>
<dbReference type="GO" id="GO:0015020">
    <property type="term" value="F:glucuronosyltransferase activity"/>
    <property type="evidence" value="ECO:0007669"/>
    <property type="project" value="InterPro"/>
</dbReference>
<sequence>MQPSTPIDASLSLLHLSLSLSLSLSRSQTQLEPISLSLSLSRTQLEPSSLSNPALSRTQLSFEPSPKSALSRTQLSLSIFRSRSSSLLSRLKTVPEVSAFGNADVLGKIDRLSESGASKMAATLHVVSILLKLGRSWNWFIEFSALDYPLITQDALTLSFLRLWLESKWLESSLVSSSHSQELVIKPFVSILNGHCL</sequence>
<dbReference type="PANTHER" id="PTHR45719:SF14">
    <property type="entry name" value="BETA-GLUCURONOSYLTRANSFERASE GLCAT14A"/>
    <property type="match status" value="1"/>
</dbReference>
<organism evidence="7 8">
    <name type="scientific">Brassica cretica</name>
    <name type="common">Mustard</name>
    <dbReference type="NCBI Taxonomy" id="69181"/>
    <lineage>
        <taxon>Eukaryota</taxon>
        <taxon>Viridiplantae</taxon>
        <taxon>Streptophyta</taxon>
        <taxon>Embryophyta</taxon>
        <taxon>Tracheophyta</taxon>
        <taxon>Spermatophyta</taxon>
        <taxon>Magnoliopsida</taxon>
        <taxon>eudicotyledons</taxon>
        <taxon>Gunneridae</taxon>
        <taxon>Pentapetalae</taxon>
        <taxon>rosids</taxon>
        <taxon>malvids</taxon>
        <taxon>Brassicales</taxon>
        <taxon>Brassicaceae</taxon>
        <taxon>Brassiceae</taxon>
        <taxon>Brassica</taxon>
    </lineage>
</organism>
<reference evidence="7" key="1">
    <citation type="submission" date="2019-12" db="EMBL/GenBank/DDBJ databases">
        <title>Genome sequencing and annotation of Brassica cretica.</title>
        <authorList>
            <person name="Studholme D.J."/>
            <person name="Sarris P."/>
        </authorList>
    </citation>
    <scope>NUCLEOTIDE SEQUENCE</scope>
    <source>
        <strain evidence="7">PFS-109/04</strain>
        <tissue evidence="7">Leaf</tissue>
    </source>
</reference>
<feature type="chain" id="PRO_5035839302" evidence="6">
    <location>
        <begin position="30"/>
        <end position="197"/>
    </location>
</feature>
<keyword evidence="4" id="KW-0472">Membrane</keyword>
<evidence type="ECO:0000256" key="5">
    <source>
        <dbReference type="ARBA" id="ARBA00023180"/>
    </source>
</evidence>
<keyword evidence="6" id="KW-0732">Signal</keyword>
<proteinExistence type="predicted"/>
<evidence type="ECO:0000313" key="8">
    <source>
        <dbReference type="Proteomes" id="UP000712600"/>
    </source>
</evidence>
<keyword evidence="5" id="KW-0325">Glycoprotein</keyword>
<name>A0A8S9QV72_BRACR</name>
<comment type="subcellular location">
    <subcellularLocation>
        <location evidence="1">Membrane</location>
        <topology evidence="1">Single-pass type II membrane protein</topology>
    </subcellularLocation>
</comment>
<protein>
    <submittedName>
        <fullName evidence="7">Uncharacterized protein</fullName>
    </submittedName>
</protein>
<dbReference type="Pfam" id="PF02485">
    <property type="entry name" value="Branch"/>
    <property type="match status" value="1"/>
</dbReference>
<dbReference type="InterPro" id="IPR044610">
    <property type="entry name" value="GLCAT14A/B/C"/>
</dbReference>
<evidence type="ECO:0000256" key="1">
    <source>
        <dbReference type="ARBA" id="ARBA00004606"/>
    </source>
</evidence>
<evidence type="ECO:0000256" key="3">
    <source>
        <dbReference type="ARBA" id="ARBA00022679"/>
    </source>
</evidence>
<dbReference type="GO" id="GO:0016020">
    <property type="term" value="C:membrane"/>
    <property type="evidence" value="ECO:0007669"/>
    <property type="project" value="UniProtKB-SubCell"/>
</dbReference>
<dbReference type="AlphaFoldDB" id="A0A8S9QV72"/>
<evidence type="ECO:0000256" key="6">
    <source>
        <dbReference type="SAM" id="SignalP"/>
    </source>
</evidence>
<keyword evidence="3" id="KW-0808">Transferase</keyword>
<dbReference type="Proteomes" id="UP000712600">
    <property type="component" value="Unassembled WGS sequence"/>
</dbReference>
<dbReference type="InterPro" id="IPR003406">
    <property type="entry name" value="Glyco_trans_14"/>
</dbReference>
<evidence type="ECO:0000256" key="4">
    <source>
        <dbReference type="ARBA" id="ARBA00023136"/>
    </source>
</evidence>
<feature type="signal peptide" evidence="6">
    <location>
        <begin position="1"/>
        <end position="29"/>
    </location>
</feature>
<gene>
    <name evidence="7" type="ORF">F2Q69_00014282</name>
</gene>
<dbReference type="EMBL" id="QGKX02000996">
    <property type="protein sequence ID" value="KAF3555148.1"/>
    <property type="molecule type" value="Genomic_DNA"/>
</dbReference>
<evidence type="ECO:0000256" key="2">
    <source>
        <dbReference type="ARBA" id="ARBA00022676"/>
    </source>
</evidence>
<dbReference type="PANTHER" id="PTHR45719">
    <property type="entry name" value="GLYCOSYLTRANSFERASE"/>
    <property type="match status" value="1"/>
</dbReference>
<evidence type="ECO:0000313" key="7">
    <source>
        <dbReference type="EMBL" id="KAF3555148.1"/>
    </source>
</evidence>
<accession>A0A8S9QV72</accession>